<evidence type="ECO:0000256" key="1">
    <source>
        <dbReference type="RuleBase" id="RU363044"/>
    </source>
</evidence>
<feature type="domain" description="DNA helicase Pif1-like 2B" evidence="3">
    <location>
        <begin position="455"/>
        <end position="501"/>
    </location>
</feature>
<dbReference type="GO" id="GO:0000723">
    <property type="term" value="P:telomere maintenance"/>
    <property type="evidence" value="ECO:0007669"/>
    <property type="project" value="InterPro"/>
</dbReference>
<sequence length="618" mass="69786">MSLAWFEANLQYPEGRDLTYPEFPTRFMYNKDRKAWKPRETGYSIGRLNFTPPGVGQLYYMRILLTIKRGCTSFRDIRTVDGHVHDTYQDACDALGLLDDDKEFIGAIKEVAELASGQLLRRMFAMLLFMNTMSNLIVVWNETWRLLADGIVYHKRRELNIPDLNISDEDLKILCLIEIQMLLSSNGSSLDKYKTMSFSEIMKTFDYSNKLIAEALNYDKDEMAKLHESLIHKLADEQADVYKQIMDFVLTALRSKGLIVLNAALSGIAALLLPVGRTAHSTFGIPLQIHEDSTYGFTKDSVRANLLRETKLIIWDEAPMMNRQILPVIRKGNQSDIEEIKSFAKWILSIGDGDKDANEYGESTMCVPEDLVIQDSVDPLASLVNFAYPDLLLNINNPDYFKERGILAPILDAVEQVNKYVMSMIPGEEKEYLSCDSVCQSDANSEIDGDWFTPEFLNEIKCSGIPNHKLKVKVGCPLMLMRNIDQSAGLCNGTRLIVTDLGKAFIGGTVVTGTNAGDKIFIPKMSLIPSDARIPFKFRRRQFPLTNCLAMTINKSQGQSLSHVGIYLQNPVFTHGQLYVAVSRVKSRKGLKLLILDDKGLPTNMTTNVVYREVFQNL</sequence>
<feature type="domain" description="DNA helicase Pif1-like DEAD-box helicase" evidence="2">
    <location>
        <begin position="248"/>
        <end position="326"/>
    </location>
</feature>
<reference evidence="5" key="1">
    <citation type="journal article" date="2017" name="Front. Plant Sci.">
        <title>Climate Clever Clovers: New Paradigm to Reduce the Environmental Footprint of Ruminants by Breeding Low Methanogenic Forages Utilizing Haplotype Variation.</title>
        <authorList>
            <person name="Kaur P."/>
            <person name="Appels R."/>
            <person name="Bayer P.E."/>
            <person name="Keeble-Gagnere G."/>
            <person name="Wang J."/>
            <person name="Hirakawa H."/>
            <person name="Shirasawa K."/>
            <person name="Vercoe P."/>
            <person name="Stefanova K."/>
            <person name="Durmic Z."/>
            <person name="Nichols P."/>
            <person name="Revell C."/>
            <person name="Isobe S.N."/>
            <person name="Edwards D."/>
            <person name="Erskine W."/>
        </authorList>
    </citation>
    <scope>NUCLEOTIDE SEQUENCE [LARGE SCALE GENOMIC DNA]</scope>
    <source>
        <strain evidence="5">cv. Daliak</strain>
    </source>
</reference>
<keyword evidence="1" id="KW-0234">DNA repair</keyword>
<proteinExistence type="inferred from homology"/>
<dbReference type="Proteomes" id="UP000242715">
    <property type="component" value="Unassembled WGS sequence"/>
</dbReference>
<evidence type="ECO:0000259" key="2">
    <source>
        <dbReference type="Pfam" id="PF05970"/>
    </source>
</evidence>
<keyword evidence="1" id="KW-0547">Nucleotide-binding</keyword>
<accession>A0A2Z6P1G6</accession>
<dbReference type="GO" id="GO:0043139">
    <property type="term" value="F:5'-3' DNA helicase activity"/>
    <property type="evidence" value="ECO:0007669"/>
    <property type="project" value="UniProtKB-EC"/>
</dbReference>
<keyword evidence="1" id="KW-0233">DNA recombination</keyword>
<dbReference type="Gene3D" id="3.40.50.300">
    <property type="entry name" value="P-loop containing nucleotide triphosphate hydrolases"/>
    <property type="match status" value="2"/>
</dbReference>
<dbReference type="AlphaFoldDB" id="A0A2Z6P1G6"/>
<evidence type="ECO:0000313" key="4">
    <source>
        <dbReference type="EMBL" id="GAU50321.1"/>
    </source>
</evidence>
<dbReference type="PANTHER" id="PTHR10492:SF74">
    <property type="entry name" value="ATP-DEPENDENT DNA HELICASE"/>
    <property type="match status" value="1"/>
</dbReference>
<dbReference type="Pfam" id="PF21530">
    <property type="entry name" value="Pif1_2B_dom"/>
    <property type="match status" value="1"/>
</dbReference>
<dbReference type="InterPro" id="IPR010285">
    <property type="entry name" value="DNA_helicase_pif1-like_DEAD"/>
</dbReference>
<dbReference type="GO" id="GO:0016887">
    <property type="term" value="F:ATP hydrolysis activity"/>
    <property type="evidence" value="ECO:0007669"/>
    <property type="project" value="RHEA"/>
</dbReference>
<evidence type="ECO:0000313" key="5">
    <source>
        <dbReference type="Proteomes" id="UP000242715"/>
    </source>
</evidence>
<dbReference type="GO" id="GO:0005524">
    <property type="term" value="F:ATP binding"/>
    <property type="evidence" value="ECO:0007669"/>
    <property type="project" value="UniProtKB-KW"/>
</dbReference>
<gene>
    <name evidence="4" type="ORF">TSUD_409240</name>
</gene>
<dbReference type="InterPro" id="IPR049163">
    <property type="entry name" value="Pif1-like_2B_dom"/>
</dbReference>
<dbReference type="Pfam" id="PF05970">
    <property type="entry name" value="PIF1"/>
    <property type="match status" value="1"/>
</dbReference>
<dbReference type="GO" id="GO:0006281">
    <property type="term" value="P:DNA repair"/>
    <property type="evidence" value="ECO:0007669"/>
    <property type="project" value="UniProtKB-KW"/>
</dbReference>
<dbReference type="SUPFAM" id="SSF52540">
    <property type="entry name" value="P-loop containing nucleoside triphosphate hydrolases"/>
    <property type="match status" value="1"/>
</dbReference>
<comment type="similarity">
    <text evidence="1">Belongs to the helicase family.</text>
</comment>
<comment type="cofactor">
    <cofactor evidence="1">
        <name>Mg(2+)</name>
        <dbReference type="ChEBI" id="CHEBI:18420"/>
    </cofactor>
</comment>
<dbReference type="OrthoDB" id="1931557at2759"/>
<dbReference type="CDD" id="cd18809">
    <property type="entry name" value="SF1_C_RecD"/>
    <property type="match status" value="1"/>
</dbReference>
<keyword evidence="1" id="KW-0347">Helicase</keyword>
<dbReference type="PANTHER" id="PTHR10492">
    <property type="match status" value="1"/>
</dbReference>
<dbReference type="GO" id="GO:0006310">
    <property type="term" value="P:DNA recombination"/>
    <property type="evidence" value="ECO:0007669"/>
    <property type="project" value="UniProtKB-KW"/>
</dbReference>
<keyword evidence="1" id="KW-0067">ATP-binding</keyword>
<dbReference type="InterPro" id="IPR027417">
    <property type="entry name" value="P-loop_NTPase"/>
</dbReference>
<keyword evidence="5" id="KW-1185">Reference proteome</keyword>
<dbReference type="EC" id="5.6.2.3" evidence="1"/>
<protein>
    <recommendedName>
        <fullName evidence="1">ATP-dependent DNA helicase</fullName>
        <ecNumber evidence="1">5.6.2.3</ecNumber>
    </recommendedName>
</protein>
<comment type="catalytic activity">
    <reaction evidence="1">
        <text>ATP + H2O = ADP + phosphate + H(+)</text>
        <dbReference type="Rhea" id="RHEA:13065"/>
        <dbReference type="ChEBI" id="CHEBI:15377"/>
        <dbReference type="ChEBI" id="CHEBI:15378"/>
        <dbReference type="ChEBI" id="CHEBI:30616"/>
        <dbReference type="ChEBI" id="CHEBI:43474"/>
        <dbReference type="ChEBI" id="CHEBI:456216"/>
        <dbReference type="EC" id="5.6.2.3"/>
    </reaction>
</comment>
<evidence type="ECO:0000259" key="3">
    <source>
        <dbReference type="Pfam" id="PF21530"/>
    </source>
</evidence>
<name>A0A2Z6P1G6_TRISU</name>
<keyword evidence="1" id="KW-0227">DNA damage</keyword>
<organism evidence="4 5">
    <name type="scientific">Trifolium subterraneum</name>
    <name type="common">Subterranean clover</name>
    <dbReference type="NCBI Taxonomy" id="3900"/>
    <lineage>
        <taxon>Eukaryota</taxon>
        <taxon>Viridiplantae</taxon>
        <taxon>Streptophyta</taxon>
        <taxon>Embryophyta</taxon>
        <taxon>Tracheophyta</taxon>
        <taxon>Spermatophyta</taxon>
        <taxon>Magnoliopsida</taxon>
        <taxon>eudicotyledons</taxon>
        <taxon>Gunneridae</taxon>
        <taxon>Pentapetalae</taxon>
        <taxon>rosids</taxon>
        <taxon>fabids</taxon>
        <taxon>Fabales</taxon>
        <taxon>Fabaceae</taxon>
        <taxon>Papilionoideae</taxon>
        <taxon>50 kb inversion clade</taxon>
        <taxon>NPAAA clade</taxon>
        <taxon>Hologalegina</taxon>
        <taxon>IRL clade</taxon>
        <taxon>Trifolieae</taxon>
        <taxon>Trifolium</taxon>
    </lineage>
</organism>
<keyword evidence="1" id="KW-0378">Hydrolase</keyword>
<dbReference type="EMBL" id="DF974740">
    <property type="protein sequence ID" value="GAU50321.1"/>
    <property type="molecule type" value="Genomic_DNA"/>
</dbReference>